<gene>
    <name evidence="5" type="ORF">HKX39_06755</name>
</gene>
<dbReference type="Proteomes" id="UP000537862">
    <property type="component" value="Unassembled WGS sequence"/>
</dbReference>
<evidence type="ECO:0000313" key="6">
    <source>
        <dbReference type="Proteomes" id="UP000537862"/>
    </source>
</evidence>
<evidence type="ECO:0000256" key="1">
    <source>
        <dbReference type="SAM" id="Coils"/>
    </source>
</evidence>
<keyword evidence="1" id="KW-0175">Coiled coil</keyword>
<comment type="caution">
    <text evidence="5">The sequence shown here is derived from an EMBL/GenBank/DDBJ whole genome shotgun (WGS) entry which is preliminary data.</text>
</comment>
<name>A0A849PAC6_9BURK</name>
<dbReference type="InterPro" id="IPR025554">
    <property type="entry name" value="DUF4140"/>
</dbReference>
<accession>A0A849PAC6</accession>
<dbReference type="Pfam" id="PF13598">
    <property type="entry name" value="DUF4139"/>
    <property type="match status" value="1"/>
</dbReference>
<sequence length="534" mass="60188">MYQPNVLKLVVLSGIFCSTVVQADTIIVDSKINKVTVYQQQGVVERQAKVTLSAGEHMLRFPQLSNFLSANSVQFMSKGAKPLVLLGVEAKKAEEDFTHDSDYQAAEKALKEAQSLVRDEEDALQIIQRQLDWLDKLESGVTSGDKAFSLEHIQQLQGYTHQSVNQLFKERRLAEDRLANHQKQLAKVQKRFNELTEKIAHRNTDIWLKVQVPQAGEYQLGLSYTNDNLVWQPSYQLYYDSQKQQIDLRTYAQLYQRSGEDWKDVQLVFSSGVPVRTDAAPETQPWIIGYYEPSHRDHFAAAPMAMQKNMVTEKGRMLEMAAVAPEPDIEISHVAALFALKGKVSIPSQAEKQAILLSESSQAVKSEYAYYAQHQDTVWVTIQGKNSENYPLLAGELQTFYDGRFVGTGHLETLYPQQTFTQLMGQDQTITVKKSPLKRFNETSGVLTKSQVVKFEQDTVFSNARGEAVEVTIHHRVPSSAQKDIVVSVQQPSNITLDNVGRYAQKITLPAKQAVTIKQAFSVEYPKDKPISGL</sequence>
<evidence type="ECO:0000313" key="5">
    <source>
        <dbReference type="EMBL" id="NOL51867.1"/>
    </source>
</evidence>
<evidence type="ECO:0000259" key="4">
    <source>
        <dbReference type="Pfam" id="PF13600"/>
    </source>
</evidence>
<dbReference type="NCBIfam" id="TIGR02231">
    <property type="entry name" value="mucoidy inhibitor MuiA family protein"/>
    <property type="match status" value="1"/>
</dbReference>
<keyword evidence="6" id="KW-1185">Reference proteome</keyword>
<feature type="signal peptide" evidence="2">
    <location>
        <begin position="1"/>
        <end position="23"/>
    </location>
</feature>
<reference evidence="5 6" key="1">
    <citation type="submission" date="2020-05" db="EMBL/GenBank/DDBJ databases">
        <authorList>
            <person name="Niu N."/>
        </authorList>
    </citation>
    <scope>NUCLEOTIDE SEQUENCE [LARGE SCALE GENOMIC DNA]</scope>
    <source>
        <strain evidence="5 6">3340-03</strain>
    </source>
</reference>
<dbReference type="InterPro" id="IPR011935">
    <property type="entry name" value="CHP02231"/>
</dbReference>
<proteinExistence type="predicted"/>
<feature type="coiled-coil region" evidence="1">
    <location>
        <begin position="103"/>
        <end position="130"/>
    </location>
</feature>
<dbReference type="PANTHER" id="PTHR31005:SF8">
    <property type="entry name" value="DUF4139 DOMAIN-CONTAINING PROTEIN"/>
    <property type="match status" value="1"/>
</dbReference>
<evidence type="ECO:0000259" key="3">
    <source>
        <dbReference type="Pfam" id="PF13598"/>
    </source>
</evidence>
<dbReference type="EMBL" id="JABGBN010000004">
    <property type="protein sequence ID" value="NOL51867.1"/>
    <property type="molecule type" value="Genomic_DNA"/>
</dbReference>
<feature type="domain" description="DUF4140" evidence="4">
    <location>
        <begin position="35"/>
        <end position="132"/>
    </location>
</feature>
<dbReference type="InterPro" id="IPR037291">
    <property type="entry name" value="DUF4139"/>
</dbReference>
<evidence type="ECO:0000256" key="2">
    <source>
        <dbReference type="SAM" id="SignalP"/>
    </source>
</evidence>
<dbReference type="PANTHER" id="PTHR31005">
    <property type="entry name" value="DUF4139 DOMAIN-CONTAINING PROTEIN"/>
    <property type="match status" value="1"/>
</dbReference>
<organism evidence="5 6">
    <name type="scientific">Pelistega suis</name>
    <dbReference type="NCBI Taxonomy" id="1631957"/>
    <lineage>
        <taxon>Bacteria</taxon>
        <taxon>Pseudomonadati</taxon>
        <taxon>Pseudomonadota</taxon>
        <taxon>Betaproteobacteria</taxon>
        <taxon>Burkholderiales</taxon>
        <taxon>Alcaligenaceae</taxon>
        <taxon>Pelistega</taxon>
    </lineage>
</organism>
<protein>
    <submittedName>
        <fullName evidence="5">Mucoidy inhibitor MuiA family protein</fullName>
    </submittedName>
</protein>
<feature type="coiled-coil region" evidence="1">
    <location>
        <begin position="164"/>
        <end position="198"/>
    </location>
</feature>
<feature type="domain" description="DUF4139" evidence="3">
    <location>
        <begin position="221"/>
        <end position="527"/>
    </location>
</feature>
<keyword evidence="2" id="KW-0732">Signal</keyword>
<dbReference type="AlphaFoldDB" id="A0A849PAC6"/>
<dbReference type="Pfam" id="PF13600">
    <property type="entry name" value="DUF4140"/>
    <property type="match status" value="1"/>
</dbReference>
<feature type="chain" id="PRO_5032829459" evidence="2">
    <location>
        <begin position="24"/>
        <end position="534"/>
    </location>
</feature>
<dbReference type="RefSeq" id="WP_171680561.1">
    <property type="nucleotide sequence ID" value="NZ_JABGBN010000004.1"/>
</dbReference>